<accession>A0A919XGN2</accession>
<dbReference type="RefSeq" id="WP_236575451.1">
    <property type="nucleotide sequence ID" value="NZ_BORQ01000004.1"/>
</dbReference>
<name>A0A919XGN2_9BACL</name>
<sequence>MMTKKKPLILRPYHKTSYAYEKLRICKHCRFFTVLWEDKCANCGRQALIPVMQQARIQAKHSMQNERLIALLMTLAAVLFSQTFLQIILSLAGGFLLTGLLWWVQRKTVEPETRRQLDKLLRSSERRIIEGIYMNLTTASAAIKDDEQLGYEILREMATIVRNDRIRLQQIMLLQSFALRKDMDLTLEPLMIEDFEPALAEYIGELAKIKRELIKHQAIRYVLRYEREILEMKNGSRILALVAGAAVRMKTYVDAYPDFILRYVRQMPKDRFLRLYRLVRRHPDQPWNGLRNEVSALYNEKYRWDPEFQNWE</sequence>
<keyword evidence="1" id="KW-1133">Transmembrane helix</keyword>
<dbReference type="EMBL" id="BORQ01000004">
    <property type="protein sequence ID" value="GIO32492.1"/>
    <property type="molecule type" value="Genomic_DNA"/>
</dbReference>
<dbReference type="AlphaFoldDB" id="A0A919XGN2"/>
<protein>
    <submittedName>
        <fullName evidence="2">Uncharacterized protein</fullName>
    </submittedName>
</protein>
<keyword evidence="1" id="KW-0812">Transmembrane</keyword>
<keyword evidence="1" id="KW-0472">Membrane</keyword>
<reference evidence="2" key="1">
    <citation type="submission" date="2021-03" db="EMBL/GenBank/DDBJ databases">
        <title>Antimicrobial resistance genes in bacteria isolated from Japanese honey, and their potential for conferring macrolide and lincosamide resistance in the American foulbrood pathogen Paenibacillus larvae.</title>
        <authorList>
            <person name="Okamoto M."/>
            <person name="Kumagai M."/>
            <person name="Kanamori H."/>
            <person name="Takamatsu D."/>
        </authorList>
    </citation>
    <scope>NUCLEOTIDE SEQUENCE</scope>
    <source>
        <strain evidence="2">J2TS6</strain>
    </source>
</reference>
<organism evidence="2 3">
    <name type="scientific">Paenibacillus albilobatus</name>
    <dbReference type="NCBI Taxonomy" id="2716884"/>
    <lineage>
        <taxon>Bacteria</taxon>
        <taxon>Bacillati</taxon>
        <taxon>Bacillota</taxon>
        <taxon>Bacilli</taxon>
        <taxon>Bacillales</taxon>
        <taxon>Paenibacillaceae</taxon>
        <taxon>Paenibacillus</taxon>
    </lineage>
</organism>
<evidence type="ECO:0000256" key="1">
    <source>
        <dbReference type="SAM" id="Phobius"/>
    </source>
</evidence>
<feature type="transmembrane region" description="Helical" evidence="1">
    <location>
        <begin position="70"/>
        <end position="103"/>
    </location>
</feature>
<comment type="caution">
    <text evidence="2">The sequence shown here is derived from an EMBL/GenBank/DDBJ whole genome shotgun (WGS) entry which is preliminary data.</text>
</comment>
<evidence type="ECO:0000313" key="2">
    <source>
        <dbReference type="EMBL" id="GIO32492.1"/>
    </source>
</evidence>
<evidence type="ECO:0000313" key="3">
    <source>
        <dbReference type="Proteomes" id="UP000679779"/>
    </source>
</evidence>
<dbReference type="Proteomes" id="UP000679779">
    <property type="component" value="Unassembled WGS sequence"/>
</dbReference>
<keyword evidence="3" id="KW-1185">Reference proteome</keyword>
<gene>
    <name evidence="2" type="ORF">J2TS6_36330</name>
</gene>
<proteinExistence type="predicted"/>